<comment type="function">
    <text evidence="3">Regulates mitochondrial small subunit maturation by controlling 15S rRNA 5'-end processing. Localizes to the 5' precursor of the 15S rRNA in a position that is subsequently occupied by mS47 in the mature yeast mtSSU. Uses structure and sequence-specific RNA recognition, binding to a single-stranded region of the precursor and specifically recognizing bases -6 to -1. The exchange of Ccm1 for mS47 is coupled to the irreversible removal of precursor rRNA that is accompanied by conformational changes of the mitoribosomal proteins uS5m and mS26. These conformational changes signal completion of 5'-end rRNA processing through protection of the mature 5'-end of the 15S rRNA and stabilization of mS47. The removal of the 5' precursor together with the dissociation of Ccm1 may be catalyzed by the 5'-3' exoribonuclease Pet127. Involved in the specific removal of group I introns in mitochondrial encoded transcripts.</text>
</comment>
<evidence type="ECO:0000256" key="1">
    <source>
        <dbReference type="ARBA" id="ARBA00006192"/>
    </source>
</evidence>
<dbReference type="Pfam" id="PF13041">
    <property type="entry name" value="PPR_2"/>
    <property type="match status" value="1"/>
</dbReference>
<evidence type="ECO:0000313" key="7">
    <source>
        <dbReference type="Proteomes" id="UP000322225"/>
    </source>
</evidence>
<proteinExistence type="inferred from homology"/>
<keyword evidence="2" id="KW-0677">Repeat</keyword>
<feature type="compositionally biased region" description="Polar residues" evidence="5">
    <location>
        <begin position="798"/>
        <end position="809"/>
    </location>
</feature>
<comment type="subunit">
    <text evidence="4">Binds to mitochondrial small subunit 15S rRNA.</text>
</comment>
<feature type="compositionally biased region" description="Basic and acidic residues" evidence="5">
    <location>
        <begin position="86"/>
        <end position="108"/>
    </location>
</feature>
<feature type="compositionally biased region" description="Polar residues" evidence="5">
    <location>
        <begin position="741"/>
        <end position="751"/>
    </location>
</feature>
<dbReference type="PANTHER" id="PTHR47447">
    <property type="entry name" value="OS03G0856100 PROTEIN"/>
    <property type="match status" value="1"/>
</dbReference>
<dbReference type="KEGG" id="ksn:43588881"/>
<name>A0A5M6C097_9TREE</name>
<feature type="region of interest" description="Disordered" evidence="5">
    <location>
        <begin position="80"/>
        <end position="160"/>
    </location>
</feature>
<dbReference type="InterPro" id="IPR002885">
    <property type="entry name" value="PPR_rpt"/>
</dbReference>
<accession>A0A5M6C097</accession>
<feature type="compositionally biased region" description="Polar residues" evidence="5">
    <location>
        <begin position="770"/>
        <end position="783"/>
    </location>
</feature>
<dbReference type="Proteomes" id="UP000322225">
    <property type="component" value="Chromosome 4"/>
</dbReference>
<dbReference type="OrthoDB" id="185373at2759"/>
<feature type="region of interest" description="Disordered" evidence="5">
    <location>
        <begin position="760"/>
        <end position="917"/>
    </location>
</feature>
<evidence type="ECO:0000256" key="3">
    <source>
        <dbReference type="ARBA" id="ARBA00044493"/>
    </source>
</evidence>
<feature type="compositionally biased region" description="Low complexity" evidence="5">
    <location>
        <begin position="128"/>
        <end position="137"/>
    </location>
</feature>
<reference evidence="6" key="2">
    <citation type="submission" date="2024-01" db="EMBL/GenBank/DDBJ databases">
        <title>Comparative genomics of Cryptococcus and Kwoniella reveals pathogenesis evolution and contrasting modes of karyotype evolution via chromosome fusion or intercentromeric recombination.</title>
        <authorList>
            <person name="Coelho M.A."/>
            <person name="David-Palma M."/>
            <person name="Shea T."/>
            <person name="Bowers K."/>
            <person name="McGinley-Smith S."/>
            <person name="Mohammad A.W."/>
            <person name="Gnirke A."/>
            <person name="Yurkov A.M."/>
            <person name="Nowrousian M."/>
            <person name="Sun S."/>
            <person name="Cuomo C.A."/>
            <person name="Heitman J."/>
        </authorList>
    </citation>
    <scope>NUCLEOTIDE SEQUENCE</scope>
    <source>
        <strain evidence="6">CBS 12478</strain>
    </source>
</reference>
<evidence type="ECO:0000313" key="6">
    <source>
        <dbReference type="EMBL" id="WWD17820.1"/>
    </source>
</evidence>
<dbReference type="PROSITE" id="PS51375">
    <property type="entry name" value="PPR"/>
    <property type="match status" value="1"/>
</dbReference>
<dbReference type="AlphaFoldDB" id="A0A5M6C097"/>
<reference evidence="6" key="1">
    <citation type="submission" date="2017-08" db="EMBL/GenBank/DDBJ databases">
        <authorList>
            <person name="Cuomo C."/>
            <person name="Billmyre B."/>
            <person name="Heitman J."/>
        </authorList>
    </citation>
    <scope>NUCLEOTIDE SEQUENCE</scope>
    <source>
        <strain evidence="6">CBS 12478</strain>
    </source>
</reference>
<protein>
    <submittedName>
        <fullName evidence="6">Uncharacterized protein</fullName>
    </submittedName>
</protein>
<dbReference type="NCBIfam" id="TIGR00756">
    <property type="entry name" value="PPR"/>
    <property type="match status" value="1"/>
</dbReference>
<evidence type="ECO:0000256" key="2">
    <source>
        <dbReference type="ARBA" id="ARBA00022737"/>
    </source>
</evidence>
<sequence length="917" mass="102171">MMKAFRQPAVLLRQSTTPLFRPSLITSISFPSFREYHGDPGPSSISNRREQKQKLQQAAALGEHRSVRVAGRDVLNQLLDTPPLVRTERAQSRSVSSERTRPSNDRYPRSAGPGHGSRRPTSFRRTDSPSGDSPSSTRYRRPTRPFETREDNPYTTSTRLRRWIAKHSGQVSPAETEEAIAIVAESPKHMVNAPVYNILLGFIGRLRRFDRMWKLYNEMKKRGIKPTSRTYSTMLNAYAGVAHSQDSPDGPIRAPEERTLSRVTILFEHAQAHLKACIDQQAAEVEDLGLAITAQRGPASQGGDVKTAEEELAEEIDIAPINAYLKFLGRHGLWEEMQRVFVGMDLEGPLAPDTVTYTTMFASLYHVYQAREKGKVTLAIGPTAKGLWDQCIRQYTRPSSGEESTQGRGRKGRMVVDKARQIDNDLITHVLRCLLRGRPEDQRYATSLVQEIWSLPSPGQTTPNASAATSSTLPKLNIDVKAATSLINLLSSVRKPTLATHYTLLFLSSEDLKSKLDLHFLKAAIHVLSESGDVAAIQSVIESYQPPTGAEGWPSTTWRAALTSARWAGDYTSALQIFRRATHLSEGAELGEKTKPYLWKTPNGKAHDVRGVVWTRPRPVMVDAQMMSILMKTAMQKSNKELKEVLSIFRHLGGEGRFLVFTPQNEDEGKTYLRDMSPGEVQLTEKIRRDLDERVGLAKEVERALERVGGAEWESLRGSAREVVGRWARAVERHAPGGSGRNSKSPPSSMVDNVPEWEDVEQDGEAVSAAPTTSSFSYQSTNGGFERRGDRPPRPARSYTSGDRPQRSFNGPRDESGGHQARPRFNSDRDRPQRSLDLSRNDFDGYQPRQQSDSSRGDERRPDREGARRSAFAGGDSRVQESKNFVYRPRGAFGRRQGGGSGGDGSRKAGFGVRRGE</sequence>
<feature type="compositionally biased region" description="Basic and acidic residues" evidence="5">
    <location>
        <begin position="825"/>
        <end position="843"/>
    </location>
</feature>
<dbReference type="GeneID" id="43588881"/>
<dbReference type="PANTHER" id="PTHR47447:SF28">
    <property type="entry name" value="PENTACOTRIPEPTIDE-REPEAT REGION OF PRORP DOMAIN-CONTAINING PROTEIN"/>
    <property type="match status" value="1"/>
</dbReference>
<dbReference type="Gene3D" id="1.25.40.10">
    <property type="entry name" value="Tetratricopeptide repeat domain"/>
    <property type="match status" value="1"/>
</dbReference>
<evidence type="ECO:0000256" key="5">
    <source>
        <dbReference type="SAM" id="MobiDB-lite"/>
    </source>
</evidence>
<dbReference type="InterPro" id="IPR011990">
    <property type="entry name" value="TPR-like_helical_dom_sf"/>
</dbReference>
<gene>
    <name evidence="6" type="ORF">CI109_102263</name>
</gene>
<feature type="region of interest" description="Disordered" evidence="5">
    <location>
        <begin position="35"/>
        <end position="55"/>
    </location>
</feature>
<feature type="compositionally biased region" description="Low complexity" evidence="5">
    <location>
        <begin position="908"/>
        <end position="917"/>
    </location>
</feature>
<dbReference type="RefSeq" id="XP_031860858.1">
    <property type="nucleotide sequence ID" value="XM_032004743.1"/>
</dbReference>
<comment type="similarity">
    <text evidence="1">Belongs to the CCM1 family.</text>
</comment>
<evidence type="ECO:0000256" key="4">
    <source>
        <dbReference type="ARBA" id="ARBA00044511"/>
    </source>
</evidence>
<keyword evidence="7" id="KW-1185">Reference proteome</keyword>
<feature type="region of interest" description="Disordered" evidence="5">
    <location>
        <begin position="734"/>
        <end position="753"/>
    </location>
</feature>
<organism evidence="6 7">
    <name type="scientific">Kwoniella shandongensis</name>
    <dbReference type="NCBI Taxonomy" id="1734106"/>
    <lineage>
        <taxon>Eukaryota</taxon>
        <taxon>Fungi</taxon>
        <taxon>Dikarya</taxon>
        <taxon>Basidiomycota</taxon>
        <taxon>Agaricomycotina</taxon>
        <taxon>Tremellomycetes</taxon>
        <taxon>Tremellales</taxon>
        <taxon>Cryptococcaceae</taxon>
        <taxon>Kwoniella</taxon>
    </lineage>
</organism>
<feature type="compositionally biased region" description="Basic and acidic residues" evidence="5">
    <location>
        <begin position="855"/>
        <end position="868"/>
    </location>
</feature>
<dbReference type="EMBL" id="CP144054">
    <property type="protein sequence ID" value="WWD17820.1"/>
    <property type="molecule type" value="Genomic_DNA"/>
</dbReference>